<name>A0A2N3WV85_9PSEU</name>
<dbReference type="AlphaFoldDB" id="A0A2N3WV85"/>
<accession>A0A2N3WV85</accession>
<dbReference type="EMBL" id="PJMY01000003">
    <property type="protein sequence ID" value="PKV97789.1"/>
    <property type="molecule type" value="Genomic_DNA"/>
</dbReference>
<feature type="compositionally biased region" description="Low complexity" evidence="1">
    <location>
        <begin position="182"/>
        <end position="195"/>
    </location>
</feature>
<protein>
    <submittedName>
        <fullName evidence="2">Uncharacterized protein</fullName>
    </submittedName>
</protein>
<feature type="region of interest" description="Disordered" evidence="1">
    <location>
        <begin position="1"/>
        <end position="31"/>
    </location>
</feature>
<organism evidence="2 3">
    <name type="scientific">Amycolatopsis echigonensis</name>
    <dbReference type="NCBI Taxonomy" id="2576905"/>
    <lineage>
        <taxon>Bacteria</taxon>
        <taxon>Bacillati</taxon>
        <taxon>Actinomycetota</taxon>
        <taxon>Actinomycetes</taxon>
        <taxon>Pseudonocardiales</taxon>
        <taxon>Pseudonocardiaceae</taxon>
        <taxon>Amycolatopsis</taxon>
    </lineage>
</organism>
<evidence type="ECO:0000256" key="1">
    <source>
        <dbReference type="SAM" id="MobiDB-lite"/>
    </source>
</evidence>
<dbReference type="Proteomes" id="UP000233750">
    <property type="component" value="Unassembled WGS sequence"/>
</dbReference>
<evidence type="ECO:0000313" key="3">
    <source>
        <dbReference type="Proteomes" id="UP000233750"/>
    </source>
</evidence>
<reference evidence="2 3" key="1">
    <citation type="submission" date="2017-12" db="EMBL/GenBank/DDBJ databases">
        <title>Sequencing the genomes of 1000 Actinobacteria strains.</title>
        <authorList>
            <person name="Klenk H.-P."/>
        </authorList>
    </citation>
    <scope>NUCLEOTIDE SEQUENCE [LARGE SCALE GENOMIC DNA]</scope>
    <source>
        <strain evidence="2 3">DSM 45165</strain>
    </source>
</reference>
<evidence type="ECO:0000313" key="2">
    <source>
        <dbReference type="EMBL" id="PKV97789.1"/>
    </source>
</evidence>
<keyword evidence="3" id="KW-1185">Reference proteome</keyword>
<gene>
    <name evidence="2" type="ORF">ATK30_8789</name>
</gene>
<sequence length="223" mass="23497">MSSPPPADSRCSVQHVLGSPSREPSRSMPCRHRDPRSFACGAPLRVLESFGTARHIRAHRAGSHSASPLNPGRGVLTVGVSRRRGVSGRCPNKRLTSRGAAPPVNATSPTAVKHLYKCLTVVASFEDPGPPRPAMSRADGCASARECPPFPRHSVRTIDFLAVGATVAPPLRIMGTSGRTCRSPAPARPASSAPAGTGHGEDGRGRARVPGGAISRRWPFGRW</sequence>
<proteinExistence type="predicted"/>
<comment type="caution">
    <text evidence="2">The sequence shown here is derived from an EMBL/GenBank/DDBJ whole genome shotgun (WGS) entry which is preliminary data.</text>
</comment>
<feature type="region of interest" description="Disordered" evidence="1">
    <location>
        <begin position="175"/>
        <end position="223"/>
    </location>
</feature>